<reference evidence="1" key="1">
    <citation type="submission" date="2021-08" db="EMBL/GenBank/DDBJ databases">
        <title>WGS assembly of Ceratopteris richardii.</title>
        <authorList>
            <person name="Marchant D.B."/>
            <person name="Chen G."/>
            <person name="Jenkins J."/>
            <person name="Shu S."/>
            <person name="Leebens-Mack J."/>
            <person name="Grimwood J."/>
            <person name="Schmutz J."/>
            <person name="Soltis P."/>
            <person name="Soltis D."/>
            <person name="Chen Z.-H."/>
        </authorList>
    </citation>
    <scope>NUCLEOTIDE SEQUENCE</scope>
    <source>
        <strain evidence="1">Whitten #5841</strain>
        <tissue evidence="1">Leaf</tissue>
    </source>
</reference>
<accession>A0A8T2UM05</accession>
<dbReference type="OrthoDB" id="5984652at2759"/>
<proteinExistence type="predicted"/>
<protein>
    <submittedName>
        <fullName evidence="1">Uncharacterized protein</fullName>
    </submittedName>
</protein>
<dbReference type="AlphaFoldDB" id="A0A8T2UM05"/>
<evidence type="ECO:0000313" key="1">
    <source>
        <dbReference type="EMBL" id="KAH7434545.1"/>
    </source>
</evidence>
<organism evidence="1 2">
    <name type="scientific">Ceratopteris richardii</name>
    <name type="common">Triangle waterfern</name>
    <dbReference type="NCBI Taxonomy" id="49495"/>
    <lineage>
        <taxon>Eukaryota</taxon>
        <taxon>Viridiplantae</taxon>
        <taxon>Streptophyta</taxon>
        <taxon>Embryophyta</taxon>
        <taxon>Tracheophyta</taxon>
        <taxon>Polypodiopsida</taxon>
        <taxon>Polypodiidae</taxon>
        <taxon>Polypodiales</taxon>
        <taxon>Pteridineae</taxon>
        <taxon>Pteridaceae</taxon>
        <taxon>Parkerioideae</taxon>
        <taxon>Ceratopteris</taxon>
    </lineage>
</organism>
<gene>
    <name evidence="1" type="ORF">KP509_06G022500</name>
</gene>
<comment type="caution">
    <text evidence="1">The sequence shown here is derived from an EMBL/GenBank/DDBJ whole genome shotgun (WGS) entry which is preliminary data.</text>
</comment>
<keyword evidence="2" id="KW-1185">Reference proteome</keyword>
<name>A0A8T2UM05_CERRI</name>
<evidence type="ECO:0000313" key="2">
    <source>
        <dbReference type="Proteomes" id="UP000825935"/>
    </source>
</evidence>
<sequence>MALIVKLLSQCFGSLCSMRSTILTMEERLKIRRGQSMHMTTHKTGVIHFHEKSSVVLMHAYEKKTKIKVCFHSYLSFSLCNAYELGSRITKKTHKLIKSI</sequence>
<dbReference type="EMBL" id="CM035411">
    <property type="protein sequence ID" value="KAH7434545.1"/>
    <property type="molecule type" value="Genomic_DNA"/>
</dbReference>
<dbReference type="Proteomes" id="UP000825935">
    <property type="component" value="Chromosome 6"/>
</dbReference>